<name>A0ABV0B027_9ACTN</name>
<reference evidence="1 2" key="1">
    <citation type="submission" date="2024-05" db="EMBL/GenBank/DDBJ databases">
        <title>Microbispora sp.ZYX-F-249.</title>
        <authorList>
            <person name="Xie H."/>
        </authorList>
    </citation>
    <scope>NUCLEOTIDE SEQUENCE [LARGE SCALE GENOMIC DNA]</scope>
    <source>
        <strain evidence="1 2">ZYX-F-249</strain>
    </source>
</reference>
<sequence>MDRLVEVPDRLVRVRRRSGAVEPGTQRARQVGQAHGTVGVIGGSGAQDAPPQPNRGRQHALIIRVAYPHEEFCRGGHRLFGQDGQQRFGQELTAVHESGSEHLDAVHEARGEQVDPGLQSRTIPSFGQGQPAVPVQPAEQMHHRQIGRVAAEGRDELLGLGDSGLLQRRRQVPFGADPFQPRL</sequence>
<accession>A0ABV0B027</accession>
<gene>
    <name evidence="1" type="ORF">AAH991_37475</name>
</gene>
<protein>
    <submittedName>
        <fullName evidence="1">Uncharacterized protein</fullName>
    </submittedName>
</protein>
<comment type="caution">
    <text evidence="1">The sequence shown here is derived from an EMBL/GenBank/DDBJ whole genome shotgun (WGS) entry which is preliminary data.</text>
</comment>
<dbReference type="RefSeq" id="WP_346230697.1">
    <property type="nucleotide sequence ID" value="NZ_JBDJAW010000062.1"/>
</dbReference>
<evidence type="ECO:0000313" key="2">
    <source>
        <dbReference type="Proteomes" id="UP001447516"/>
    </source>
</evidence>
<proteinExistence type="predicted"/>
<evidence type="ECO:0000313" key="1">
    <source>
        <dbReference type="EMBL" id="MEN3540854.1"/>
    </source>
</evidence>
<keyword evidence="2" id="KW-1185">Reference proteome</keyword>
<organism evidence="1 2">
    <name type="scientific">Microbispora maris</name>
    <dbReference type="NCBI Taxonomy" id="3144104"/>
    <lineage>
        <taxon>Bacteria</taxon>
        <taxon>Bacillati</taxon>
        <taxon>Actinomycetota</taxon>
        <taxon>Actinomycetes</taxon>
        <taxon>Streptosporangiales</taxon>
        <taxon>Streptosporangiaceae</taxon>
        <taxon>Microbispora</taxon>
    </lineage>
</organism>
<dbReference type="EMBL" id="JBDJAW010000062">
    <property type="protein sequence ID" value="MEN3540854.1"/>
    <property type="molecule type" value="Genomic_DNA"/>
</dbReference>
<dbReference type="Proteomes" id="UP001447516">
    <property type="component" value="Unassembled WGS sequence"/>
</dbReference>